<dbReference type="Proteomes" id="UP000236928">
    <property type="component" value="Unassembled WGS sequence"/>
</dbReference>
<feature type="region of interest" description="Disordered" evidence="1">
    <location>
        <begin position="471"/>
        <end position="671"/>
    </location>
</feature>
<keyword evidence="2" id="KW-0732">Signal</keyword>
<feature type="signal peptide" evidence="2">
    <location>
        <begin position="1"/>
        <end position="23"/>
    </location>
</feature>
<feature type="compositionally biased region" description="Basic and acidic residues" evidence="1">
    <location>
        <begin position="473"/>
        <end position="482"/>
    </location>
</feature>
<dbReference type="AlphaFoldDB" id="A0A2P4Z5Q4"/>
<feature type="compositionally biased region" description="Basic and acidic residues" evidence="1">
    <location>
        <begin position="594"/>
        <end position="624"/>
    </location>
</feature>
<evidence type="ECO:0008006" key="5">
    <source>
        <dbReference type="Google" id="ProtNLM"/>
    </source>
</evidence>
<feature type="compositionally biased region" description="Basic and acidic residues" evidence="1">
    <location>
        <begin position="633"/>
        <end position="668"/>
    </location>
</feature>
<dbReference type="OrthoDB" id="344026at2759"/>
<name>A0A2P4Z5Q4_9CRYT</name>
<comment type="caution">
    <text evidence="3">The sequence shown here is derived from an EMBL/GenBank/DDBJ whole genome shotgun (WGS) entry which is preliminary data.</text>
</comment>
<evidence type="ECO:0000313" key="3">
    <source>
        <dbReference type="EMBL" id="POM85392.1"/>
    </source>
</evidence>
<feature type="region of interest" description="Disordered" evidence="1">
    <location>
        <begin position="767"/>
        <end position="858"/>
    </location>
</feature>
<evidence type="ECO:0000313" key="4">
    <source>
        <dbReference type="Proteomes" id="UP000236928"/>
    </source>
</evidence>
<protein>
    <recommendedName>
        <fullName evidence="5">Integral membrane protein</fullName>
    </recommendedName>
</protein>
<dbReference type="VEuPathDB" id="CryptoDB:CmeUKMEL1_17190"/>
<feature type="compositionally biased region" description="Basic residues" evidence="1">
    <location>
        <begin position="560"/>
        <end position="571"/>
    </location>
</feature>
<feature type="chain" id="PRO_5015181023" description="Integral membrane protein" evidence="2">
    <location>
        <begin position="24"/>
        <end position="983"/>
    </location>
</feature>
<feature type="compositionally biased region" description="Low complexity" evidence="1">
    <location>
        <begin position="540"/>
        <end position="552"/>
    </location>
</feature>
<feature type="compositionally biased region" description="Polar residues" evidence="1">
    <location>
        <begin position="767"/>
        <end position="780"/>
    </location>
</feature>
<feature type="compositionally biased region" description="Basic and acidic residues" evidence="1">
    <location>
        <begin position="492"/>
        <end position="530"/>
    </location>
</feature>
<proteinExistence type="predicted"/>
<evidence type="ECO:0000256" key="1">
    <source>
        <dbReference type="SAM" id="MobiDB-lite"/>
    </source>
</evidence>
<keyword evidence="4" id="KW-1185">Reference proteome</keyword>
<organism evidence="3 4">
    <name type="scientific">Cryptosporidium meleagridis</name>
    <dbReference type="NCBI Taxonomy" id="93969"/>
    <lineage>
        <taxon>Eukaryota</taxon>
        <taxon>Sar</taxon>
        <taxon>Alveolata</taxon>
        <taxon>Apicomplexa</taxon>
        <taxon>Conoidasida</taxon>
        <taxon>Coccidia</taxon>
        <taxon>Eucoccidiorida</taxon>
        <taxon>Eimeriorina</taxon>
        <taxon>Cryptosporidiidae</taxon>
        <taxon>Cryptosporidium</taxon>
    </lineage>
</organism>
<dbReference type="EMBL" id="JIBK01000051">
    <property type="protein sequence ID" value="POM85392.1"/>
    <property type="molecule type" value="Genomic_DNA"/>
</dbReference>
<gene>
    <name evidence="3" type="ORF">CmeUKMEL1_17190</name>
</gene>
<feature type="compositionally biased region" description="Low complexity" evidence="1">
    <location>
        <begin position="572"/>
        <end position="587"/>
    </location>
</feature>
<sequence>MRFFWLKFFFLIFFTIYLKLTNGAEAPLNENGHKNSGTSIVKKEGLDIEKLSHAVNIVANGFEANYLLELTFFNFAKLLEAMLRFLILYKNDFTVDLGFLNGCIQSMILNSMLERNDEFVSKTKEKLLLDFSNSNNELLLVLVNMRENLSPSYFEFIVERESEILQLADDLVTKLNILLSFEANGEFSELLFSIFELGAVIIHSFKNYSSKYMNSTRKERSRQYVSNKVNFGLFMPNYQNPFMKLSQVSFEKSVENKKLASEFVECLNSEDKSKELDQSAILKGYFLYYDYFENKDLTEEQIFKIEVLVLTAINNLRAFSVIAYLFGEDSDTWLTDIEKCNLEILDMISVRGTLLRVDDKVAQEIKLEAREMLGNFEMESNNLVKEAFSRSLEKDEVYTRTMNLYSVLLKSLLLLKNEKLKVQGSKYLTKMLELAINLLEPSIKNCLSRIRFNKENLSPQQMRLNQSTKFRQRIKEGREKEKKNRLKMLSLYRKEREEMEKRKKEEEEKERRESNEARRKLKEKKAENWKPKKGRTFPTVSESFEVVSSSNEEATEKSTRVKSRSKSRSRSRSTSPGGHLKSSSSKSKSVRKREKLEKLFQEEAKSFQKEQIRKTKKQEKTKYEPKKKRKQGERKAKNDNKREKEEAEREEERERERQKEKEKQDQIKHSNFMYSLSGAVESIEGLYRESEKNLGSLQSLISFVFSTILEDFENNAEEELANCMAELSISEQDHASSSQAGAESTSIVGDSNISVDSEHDAENSGIVNENLSSQMNSNIETSTRRSSRTRQKSKPTHNNRSKSRSSSRTRSRRLPRSSSRTRSRRLSRSSSRTRSKRASRSNSRSRKLPSPTDTTPIEAEISFDGFSVPYLPDFDSNCECNTDSKFLKFFSTSGSSNSGQTDLSQSLSNDFGINFQKFLSITESSSVEDIQNSLEECGKLIQLLHLEITPALRGKEFFQAKLLERKLIKIFTHQLIILQQKNL</sequence>
<evidence type="ECO:0000256" key="2">
    <source>
        <dbReference type="SAM" id="SignalP"/>
    </source>
</evidence>
<feature type="compositionally biased region" description="Basic residues" evidence="1">
    <location>
        <begin position="785"/>
        <end position="847"/>
    </location>
</feature>
<reference evidence="3 4" key="1">
    <citation type="submission" date="2014-04" db="EMBL/GenBank/DDBJ databases">
        <title>Comparative Genomics of Cryptosporidium Species.</title>
        <authorList>
            <person name="Silva J.C."/>
            <person name="Su Q."/>
            <person name="Chalmers R."/>
            <person name="Chibucos M.C."/>
            <person name="Elwin K."/>
            <person name="Godinez A."/>
            <person name="Guo F."/>
            <person name="Huynh K."/>
            <person name="Orvis J."/>
            <person name="Ott S."/>
            <person name="Sadzewicz L."/>
            <person name="Sengamalay N."/>
            <person name="Shetty A."/>
            <person name="Sun M."/>
            <person name="Tallon L."/>
            <person name="Xiao L."/>
            <person name="Zhang H."/>
            <person name="Fraser C.M."/>
            <person name="Zhu G."/>
            <person name="Kissinger J."/>
            <person name="Widmer G."/>
        </authorList>
    </citation>
    <scope>NUCLEOTIDE SEQUENCE [LARGE SCALE GENOMIC DNA]</scope>
    <source>
        <strain evidence="3 4">UKMEL1</strain>
    </source>
</reference>
<accession>A0A2P4Z5Q4</accession>